<dbReference type="EMBL" id="AOHW01000023">
    <property type="protein sequence ID" value="ELY42292.1"/>
    <property type="molecule type" value="Genomic_DNA"/>
</dbReference>
<dbReference type="RefSeq" id="WP_006089385.1">
    <property type="nucleotide sequence ID" value="NZ_AOHW01000023.1"/>
</dbReference>
<dbReference type="InterPro" id="IPR020481">
    <property type="entry name" value="Intracell_prot_inh_BsuPI"/>
</dbReference>
<organism evidence="2 3">
    <name type="scientific">Natronorubrum tibetense GA33</name>
    <dbReference type="NCBI Taxonomy" id="1114856"/>
    <lineage>
        <taxon>Archaea</taxon>
        <taxon>Methanobacteriati</taxon>
        <taxon>Methanobacteriota</taxon>
        <taxon>Stenosarchaea group</taxon>
        <taxon>Halobacteria</taxon>
        <taxon>Halobacteriales</taxon>
        <taxon>Natrialbaceae</taxon>
        <taxon>Natronorubrum</taxon>
    </lineage>
</organism>
<dbReference type="Proteomes" id="UP000011599">
    <property type="component" value="Unassembled WGS sequence"/>
</dbReference>
<dbReference type="eggNOG" id="arCOG08936">
    <property type="taxonomic scope" value="Archaea"/>
</dbReference>
<dbReference type="PATRIC" id="fig|1114856.3.peg.1636"/>
<dbReference type="AlphaFoldDB" id="L9VZ31"/>
<evidence type="ECO:0000259" key="1">
    <source>
        <dbReference type="Pfam" id="PF12690"/>
    </source>
</evidence>
<dbReference type="Pfam" id="PF12690">
    <property type="entry name" value="BsuPI"/>
    <property type="match status" value="1"/>
</dbReference>
<dbReference type="InterPro" id="IPR038144">
    <property type="entry name" value="IPI"/>
</dbReference>
<reference evidence="2 3" key="1">
    <citation type="journal article" date="2014" name="PLoS Genet.">
        <title>Phylogenetically driven sequencing of extremely halophilic archaea reveals strategies for static and dynamic osmo-response.</title>
        <authorList>
            <person name="Becker E.A."/>
            <person name="Seitzer P.M."/>
            <person name="Tritt A."/>
            <person name="Larsen D."/>
            <person name="Krusor M."/>
            <person name="Yao A.I."/>
            <person name="Wu D."/>
            <person name="Madern D."/>
            <person name="Eisen J.A."/>
            <person name="Darling A.E."/>
            <person name="Facciotti M.T."/>
        </authorList>
    </citation>
    <scope>NUCLEOTIDE SEQUENCE [LARGE SCALE GENOMIC DNA]</scope>
    <source>
        <strain evidence="2 3">GA33</strain>
    </source>
</reference>
<dbReference type="OrthoDB" id="311964at2157"/>
<feature type="domain" description="Intracellular proteinase inhibitor BsuPI" evidence="1">
    <location>
        <begin position="20"/>
        <end position="104"/>
    </location>
</feature>
<evidence type="ECO:0000313" key="2">
    <source>
        <dbReference type="EMBL" id="ELY42292.1"/>
    </source>
</evidence>
<comment type="caution">
    <text evidence="2">The sequence shown here is derived from an EMBL/GenBank/DDBJ whole genome shotgun (WGS) entry which is preliminary data.</text>
</comment>
<dbReference type="Gene3D" id="2.60.40.2360">
    <property type="entry name" value="Intracellular proteinase inhibitor BsuPI"/>
    <property type="match status" value="1"/>
</dbReference>
<evidence type="ECO:0000313" key="3">
    <source>
        <dbReference type="Proteomes" id="UP000011599"/>
    </source>
</evidence>
<protein>
    <recommendedName>
        <fullName evidence="1">Intracellular proteinase inhibitor BsuPI domain-containing protein</fullName>
    </recommendedName>
</protein>
<dbReference type="STRING" id="1114856.GCA_000383975_00721"/>
<keyword evidence="3" id="KW-1185">Reference proteome</keyword>
<gene>
    <name evidence="2" type="ORF">C496_07833</name>
</gene>
<sequence>MSLEGRLDADISGASGESALVTFAFTVINRGSEPVDLQFSDACKVEFVVEEDGREVWRFSEGRMFAQMLSTDRLEPGATETYEAEWTAPQPGGYIVRAELQAQERACAARTDFAVPE</sequence>
<name>L9VZ31_9EURY</name>
<proteinExistence type="predicted"/>
<accession>L9VZ31</accession>